<accession>A0A930L5X7</accession>
<reference evidence="1" key="1">
    <citation type="submission" date="2020-04" db="EMBL/GenBank/DDBJ databases">
        <title>Deep metagenomics examines the oral microbiome during advanced dental caries in children, revealing novel taxa and co-occurrences with host molecules.</title>
        <authorList>
            <person name="Baker J.L."/>
            <person name="Morton J.T."/>
            <person name="Dinis M."/>
            <person name="Alvarez R."/>
            <person name="Tran N.C."/>
            <person name="Knight R."/>
            <person name="Edlund A."/>
        </authorList>
    </citation>
    <scope>NUCLEOTIDE SEQUENCE</scope>
    <source>
        <strain evidence="1">JCVI_44_bin.2</strain>
    </source>
</reference>
<organism evidence="1 2">
    <name type="scientific">Rothia mucilaginosa</name>
    <dbReference type="NCBI Taxonomy" id="43675"/>
    <lineage>
        <taxon>Bacteria</taxon>
        <taxon>Bacillati</taxon>
        <taxon>Actinomycetota</taxon>
        <taxon>Actinomycetes</taxon>
        <taxon>Micrococcales</taxon>
        <taxon>Micrococcaceae</taxon>
        <taxon>Rothia</taxon>
    </lineage>
</organism>
<dbReference type="AlphaFoldDB" id="A0A930L5X7"/>
<name>A0A930L5X7_9MICC</name>
<sequence>MSYRTYISDLALEVGDLSKATFAPSDEVLFRQWLRKYIATHDETCQKYGGDIDLMLDWDFTYDIGRHLTGLSVDFPWDDTYVPYFFLTELAGTSRFFRERGVRFKLVFNKAGEDDDDRWQITTTHGGVWMAQGKLVYGKRERIA</sequence>
<protein>
    <submittedName>
        <fullName evidence="1">Uncharacterized protein</fullName>
    </submittedName>
</protein>
<proteinExistence type="predicted"/>
<dbReference type="Proteomes" id="UP000756427">
    <property type="component" value="Unassembled WGS sequence"/>
</dbReference>
<evidence type="ECO:0000313" key="1">
    <source>
        <dbReference type="EMBL" id="MBF1664211.1"/>
    </source>
</evidence>
<dbReference type="EMBL" id="JABZXR010000030">
    <property type="protein sequence ID" value="MBF1664211.1"/>
    <property type="molecule type" value="Genomic_DNA"/>
</dbReference>
<gene>
    <name evidence="1" type="ORF">HXO64_06610</name>
</gene>
<comment type="caution">
    <text evidence="1">The sequence shown here is derived from an EMBL/GenBank/DDBJ whole genome shotgun (WGS) entry which is preliminary data.</text>
</comment>
<evidence type="ECO:0000313" key="2">
    <source>
        <dbReference type="Proteomes" id="UP000756427"/>
    </source>
</evidence>
<dbReference type="RefSeq" id="WP_303975942.1">
    <property type="nucleotide sequence ID" value="NZ_JABZXR010000030.1"/>
</dbReference>